<protein>
    <recommendedName>
        <fullName evidence="1">Peptide N-acetyl-beta-D-glucosaminyl asparaginase amidase A N-terminal domain-containing protein</fullName>
    </recommendedName>
</protein>
<evidence type="ECO:0000313" key="3">
    <source>
        <dbReference type="Proteomes" id="UP000800038"/>
    </source>
</evidence>
<organism evidence="2 3">
    <name type="scientific">Clathrospora elynae</name>
    <dbReference type="NCBI Taxonomy" id="706981"/>
    <lineage>
        <taxon>Eukaryota</taxon>
        <taxon>Fungi</taxon>
        <taxon>Dikarya</taxon>
        <taxon>Ascomycota</taxon>
        <taxon>Pezizomycotina</taxon>
        <taxon>Dothideomycetes</taxon>
        <taxon>Pleosporomycetidae</taxon>
        <taxon>Pleosporales</taxon>
        <taxon>Diademaceae</taxon>
        <taxon>Clathrospora</taxon>
    </lineage>
</organism>
<name>A0A6A5T1Q6_9PLEO</name>
<evidence type="ECO:0000259" key="1">
    <source>
        <dbReference type="Pfam" id="PF12222"/>
    </source>
</evidence>
<dbReference type="OrthoDB" id="1612078at2759"/>
<dbReference type="EMBL" id="ML976005">
    <property type="protein sequence ID" value="KAF1946168.1"/>
    <property type="molecule type" value="Genomic_DNA"/>
</dbReference>
<dbReference type="InterPro" id="IPR021102">
    <property type="entry name" value="PNGase_A"/>
</dbReference>
<sequence>MGGNTEYIAGHGYLSLGQAVHVAQNSEGGVDQHIAQFLEKRLAEVWSKLNVQPQTYILPSDEFALMNYYRTRFGDNEIVRNATKRLGTYRTIPLTTEFTAFCAVVNRYWSGMMYFQEQRSNAMPAWRNEVLSKVEMLKASTAAVVSNGPFRPVSLFLMLMTLSQSTLAFLTTPAQSLSSRATNDSSPLQCLQVAPPIRSPSGGCQQMLMVHTFAYSYGQPFVGDYIPPNCDFNRVSFNFTVSSAGRQFDRLALMFFDDTEIFRTSTAEPTETGIVWTYEKDMSNYLSLFQKQQKIIFDLGNIIDDTYTGLWYTTLTANFFTAEDMIQPADMIVPISARRSLENMPSGFVVPDTSAVNTLVLPQNAKKAVFSISSCGQAAEEFWWSNVLSSDTHAFGNDTTLYGHSPFRELQLFIDGYMAGVAWPFPVIFTGGVVPGFWRPIVGIDAFDLREDEIDITPFLPLFSDGKNHTFEIRVVGIDDNGHGNGNLTSAIESNWVVTGKVFVWLDTTTNRTTGTFPQIRAPAPSIKLASTTQQSGNGTVDALDYSIQVSRYLHVETILNTLRGPKAVTWTQNLTFSNSGTLSNQGNDQVMRQLTTGTSSTFAGYYRTFEYPLQVTSFYNAPAVGNLTINATMGRGKNFRQSGDLAFPNEWKTFDYSRLPSTIYGNRTFFGSDTKNWQNGTAAYVSDPVQKKSFGYGSTEQQYSLSGVSARPGAVVQYGTKELYRRHIVVANYSIIYDEESFGDQVRAQLKYDAPSLTVSADGMHEFAKKGVGAMLGRGPV</sequence>
<reference evidence="2" key="1">
    <citation type="journal article" date="2020" name="Stud. Mycol.">
        <title>101 Dothideomycetes genomes: a test case for predicting lifestyles and emergence of pathogens.</title>
        <authorList>
            <person name="Haridas S."/>
            <person name="Albert R."/>
            <person name="Binder M."/>
            <person name="Bloem J."/>
            <person name="Labutti K."/>
            <person name="Salamov A."/>
            <person name="Andreopoulos B."/>
            <person name="Baker S."/>
            <person name="Barry K."/>
            <person name="Bills G."/>
            <person name="Bluhm B."/>
            <person name="Cannon C."/>
            <person name="Castanera R."/>
            <person name="Culley D."/>
            <person name="Daum C."/>
            <person name="Ezra D."/>
            <person name="Gonzalez J."/>
            <person name="Henrissat B."/>
            <person name="Kuo A."/>
            <person name="Liang C."/>
            <person name="Lipzen A."/>
            <person name="Lutzoni F."/>
            <person name="Magnuson J."/>
            <person name="Mondo S."/>
            <person name="Nolan M."/>
            <person name="Ohm R."/>
            <person name="Pangilinan J."/>
            <person name="Park H.-J."/>
            <person name="Ramirez L."/>
            <person name="Alfaro M."/>
            <person name="Sun H."/>
            <person name="Tritt A."/>
            <person name="Yoshinaga Y."/>
            <person name="Zwiers L.-H."/>
            <person name="Turgeon B."/>
            <person name="Goodwin S."/>
            <person name="Spatafora J."/>
            <person name="Crous P."/>
            <person name="Grigoriev I."/>
        </authorList>
    </citation>
    <scope>NUCLEOTIDE SEQUENCE</scope>
    <source>
        <strain evidence="2">CBS 161.51</strain>
    </source>
</reference>
<evidence type="ECO:0000313" key="2">
    <source>
        <dbReference type="EMBL" id="KAF1946168.1"/>
    </source>
</evidence>
<dbReference type="Pfam" id="PF12222">
    <property type="entry name" value="PNGaseA"/>
    <property type="match status" value="1"/>
</dbReference>
<feature type="domain" description="Peptide N-acetyl-beta-D-glucosaminyl asparaginase amidase A N-terminal" evidence="1">
    <location>
        <begin position="202"/>
        <end position="518"/>
    </location>
</feature>
<proteinExistence type="predicted"/>
<accession>A0A6A5T1Q6</accession>
<dbReference type="InterPro" id="IPR056948">
    <property type="entry name" value="PNGaseA_N"/>
</dbReference>
<dbReference type="AlphaFoldDB" id="A0A6A5T1Q6"/>
<dbReference type="Proteomes" id="UP000800038">
    <property type="component" value="Unassembled WGS sequence"/>
</dbReference>
<keyword evidence="3" id="KW-1185">Reference proteome</keyword>
<dbReference type="PANTHER" id="PTHR31104">
    <property type="entry name" value="PEPTIDE-N4-(N-ACETYL-BETA-GLUCOSAMINYL)ASPARAGINE AMIDASE A PROTEIN"/>
    <property type="match status" value="1"/>
</dbReference>
<dbReference type="Pfam" id="PF25156">
    <property type="entry name" value="PNGase_A_C"/>
    <property type="match status" value="1"/>
</dbReference>
<gene>
    <name evidence="2" type="ORF">EJ02DRAFT_441390</name>
</gene>